<gene>
    <name evidence="1" type="ORF">ARMOST_06067</name>
</gene>
<protein>
    <submittedName>
        <fullName evidence="1">Uncharacterized protein</fullName>
    </submittedName>
</protein>
<proteinExistence type="predicted"/>
<evidence type="ECO:0000313" key="2">
    <source>
        <dbReference type="Proteomes" id="UP000219338"/>
    </source>
</evidence>
<reference evidence="2" key="1">
    <citation type="journal article" date="2017" name="Nat. Ecol. Evol.">
        <title>Genome expansion and lineage-specific genetic innovations in the forest pathogenic fungi Armillaria.</title>
        <authorList>
            <person name="Sipos G."/>
            <person name="Prasanna A.N."/>
            <person name="Walter M.C."/>
            <person name="O'Connor E."/>
            <person name="Balint B."/>
            <person name="Krizsan K."/>
            <person name="Kiss B."/>
            <person name="Hess J."/>
            <person name="Varga T."/>
            <person name="Slot J."/>
            <person name="Riley R."/>
            <person name="Boka B."/>
            <person name="Rigling D."/>
            <person name="Barry K."/>
            <person name="Lee J."/>
            <person name="Mihaltcheva S."/>
            <person name="LaButti K."/>
            <person name="Lipzen A."/>
            <person name="Waldron R."/>
            <person name="Moloney N.M."/>
            <person name="Sperisen C."/>
            <person name="Kredics L."/>
            <person name="Vagvoelgyi C."/>
            <person name="Patrignani A."/>
            <person name="Fitzpatrick D."/>
            <person name="Nagy I."/>
            <person name="Doyle S."/>
            <person name="Anderson J.B."/>
            <person name="Grigoriev I.V."/>
            <person name="Gueldener U."/>
            <person name="Muensterkoetter M."/>
            <person name="Nagy L.G."/>
        </authorList>
    </citation>
    <scope>NUCLEOTIDE SEQUENCE [LARGE SCALE GENOMIC DNA]</scope>
    <source>
        <strain evidence="2">C18/9</strain>
    </source>
</reference>
<organism evidence="1 2">
    <name type="scientific">Armillaria ostoyae</name>
    <name type="common">Armillaria root rot fungus</name>
    <dbReference type="NCBI Taxonomy" id="47428"/>
    <lineage>
        <taxon>Eukaryota</taxon>
        <taxon>Fungi</taxon>
        <taxon>Dikarya</taxon>
        <taxon>Basidiomycota</taxon>
        <taxon>Agaricomycotina</taxon>
        <taxon>Agaricomycetes</taxon>
        <taxon>Agaricomycetidae</taxon>
        <taxon>Agaricales</taxon>
        <taxon>Marasmiineae</taxon>
        <taxon>Physalacriaceae</taxon>
        <taxon>Armillaria</taxon>
    </lineage>
</organism>
<name>A0A284R1Y9_ARMOS</name>
<keyword evidence="2" id="KW-1185">Reference proteome</keyword>
<dbReference type="AlphaFoldDB" id="A0A284R1Y9"/>
<accession>A0A284R1Y9</accession>
<dbReference type="EMBL" id="FUEG01000003">
    <property type="protein sequence ID" value="SJL02731.1"/>
    <property type="molecule type" value="Genomic_DNA"/>
</dbReference>
<sequence length="71" mass="8377">MHKDQLSWIINLDRKKRSVARQMSTMASVSSQRCRANKTPKHIPFIKFLTDLFVLTERRNTRLCAEPPFCQ</sequence>
<evidence type="ECO:0000313" key="1">
    <source>
        <dbReference type="EMBL" id="SJL02731.1"/>
    </source>
</evidence>
<dbReference type="Proteomes" id="UP000219338">
    <property type="component" value="Unassembled WGS sequence"/>
</dbReference>